<evidence type="ECO:0000256" key="1">
    <source>
        <dbReference type="SAM" id="Phobius"/>
    </source>
</evidence>
<feature type="domain" description="Phosphatidic acid phosphatase type 2/haloperoxidase" evidence="2">
    <location>
        <begin position="150"/>
        <end position="237"/>
    </location>
</feature>
<name>A0A075GRA6_9EURY</name>
<dbReference type="InterPro" id="IPR000326">
    <property type="entry name" value="PAP2/HPO"/>
</dbReference>
<dbReference type="EMBL" id="KF900771">
    <property type="protein sequence ID" value="AIF06471.1"/>
    <property type="molecule type" value="Genomic_DNA"/>
</dbReference>
<evidence type="ECO:0000313" key="3">
    <source>
        <dbReference type="EMBL" id="AIF06471.1"/>
    </source>
</evidence>
<protein>
    <recommendedName>
        <fullName evidence="2">Phosphatidic acid phosphatase type 2/haloperoxidase domain-containing protein</fullName>
    </recommendedName>
</protein>
<keyword evidence="1" id="KW-1133">Transmembrane helix</keyword>
<feature type="transmembrane region" description="Helical" evidence="1">
    <location>
        <begin position="193"/>
        <end position="211"/>
    </location>
</feature>
<feature type="transmembrane region" description="Helical" evidence="1">
    <location>
        <begin position="156"/>
        <end position="173"/>
    </location>
</feature>
<dbReference type="Pfam" id="PF01569">
    <property type="entry name" value="PAP2"/>
    <property type="match status" value="1"/>
</dbReference>
<feature type="transmembrane region" description="Helical" evidence="1">
    <location>
        <begin position="105"/>
        <end position="123"/>
    </location>
</feature>
<feature type="transmembrane region" description="Helical" evidence="1">
    <location>
        <begin position="217"/>
        <end position="238"/>
    </location>
</feature>
<dbReference type="AlphaFoldDB" id="A0A075GRA6"/>
<reference evidence="3" key="1">
    <citation type="journal article" date="2014" name="Genome Biol. Evol.">
        <title>Pangenome evidence for extensive interdomain horizontal transfer affecting lineage core and shell genes in uncultured planktonic thaumarchaeota and euryarchaeota.</title>
        <authorList>
            <person name="Deschamps P."/>
            <person name="Zivanovic Y."/>
            <person name="Moreira D."/>
            <person name="Rodriguez-Valera F."/>
            <person name="Lopez-Garcia P."/>
        </authorList>
    </citation>
    <scope>NUCLEOTIDE SEQUENCE</scope>
</reference>
<accession>A0A075GRA6</accession>
<feature type="transmembrane region" description="Helical" evidence="1">
    <location>
        <begin position="258"/>
        <end position="280"/>
    </location>
</feature>
<organism evidence="3">
    <name type="scientific">uncultured marine group II/III euryarchaeote KM3_192_D09</name>
    <dbReference type="NCBI Taxonomy" id="1457965"/>
    <lineage>
        <taxon>Archaea</taxon>
        <taxon>Methanobacteriati</taxon>
        <taxon>Methanobacteriota</taxon>
        <taxon>environmental samples</taxon>
    </lineage>
</organism>
<keyword evidence="1" id="KW-0472">Membrane</keyword>
<dbReference type="InterPro" id="IPR036938">
    <property type="entry name" value="PAP2/HPO_sf"/>
</dbReference>
<keyword evidence="1" id="KW-0812">Transmembrane</keyword>
<dbReference type="SUPFAM" id="SSF48317">
    <property type="entry name" value="Acid phosphatase/Vanadium-dependent haloperoxidase"/>
    <property type="match status" value="1"/>
</dbReference>
<feature type="transmembrane region" description="Helical" evidence="1">
    <location>
        <begin position="74"/>
        <end position="93"/>
    </location>
</feature>
<feature type="transmembrane region" description="Helical" evidence="1">
    <location>
        <begin position="12"/>
        <end position="29"/>
    </location>
</feature>
<proteinExistence type="predicted"/>
<sequence length="448" mass="51636">MSRVGQMIHDQRYYLHMAGYIVIIVWKGITDKLNEPIKGATGHWTDWVYAIEGEPVLWIQQTFENATLTSVLNFHYLFIYLFLIYVTTVYYAYTGERDMTDKVTLNYLLIYAIAVPYYLFFNVEVTSSWIPEMKALLYHDGMYTAFYVSHDPLDNAVPSLHVAIPFGILLLNWMHCRNLGIRVRDWAHYRYHVFIFANTVLFCFTILYLGIHWIVDIPLGMAVGAIGALFIHQIQPRLRNDYGSVFKGMTGKRWRNHFLVEGIVTILIVALMMGAVSYQADTGEERPSFRLGPGDSTFEIVQKLDHGETVDLTLTNWHETETLQVMLVVTEDTVEQMNAGVLNWTELSDKWAVLEAAPGESIDLQVSQPKVWHIVIMHHPGEEEAGVMEVKVLSDYNQDALWKAYLLSIPSLWITAWVVHRLWRMKKSGVHWLTSTPSHTWPNNGESE</sequence>
<evidence type="ECO:0000259" key="2">
    <source>
        <dbReference type="Pfam" id="PF01569"/>
    </source>
</evidence>